<name>A0A6C2URU1_9BACT</name>
<dbReference type="RefSeq" id="WP_136064210.1">
    <property type="nucleotide sequence ID" value="NZ_CAAHFH010000002.1"/>
</dbReference>
<accession>A0A6C2URU1</accession>
<dbReference type="PANTHER" id="PTHR43048">
    <property type="entry name" value="METHYLMALONYL-COA EPIMERASE"/>
    <property type="match status" value="1"/>
</dbReference>
<dbReference type="SUPFAM" id="SSF54593">
    <property type="entry name" value="Glyoxalase/Bleomycin resistance protein/Dihydroxybiphenyl dioxygenase"/>
    <property type="match status" value="1"/>
</dbReference>
<evidence type="ECO:0000313" key="3">
    <source>
        <dbReference type="EMBL" id="VGO22673.1"/>
    </source>
</evidence>
<keyword evidence="4" id="KW-1185">Reference proteome</keyword>
<dbReference type="GO" id="GO:0004462">
    <property type="term" value="F:lactoylglutathione lyase activity"/>
    <property type="evidence" value="ECO:0007669"/>
    <property type="project" value="InterPro"/>
</dbReference>
<gene>
    <name evidence="3" type="ORF">SCARR_04768</name>
</gene>
<dbReference type="Gene3D" id="3.10.180.10">
    <property type="entry name" value="2,3-Dihydroxybiphenyl 1,2-Dioxygenase, domain 1"/>
    <property type="match status" value="1"/>
</dbReference>
<sequence length="139" mass="15919">MSVLKSNFNGIQHIGVPVTDIERSRVFYTRLGFISAMDRSFEHNGDSGQCSMMKRDSVIMELYQMPPAELEEIRQRGNGRIDHVTFDVDDIDQAFAELKDAGFEIEEDAPVFIDFWDNGTKYFMVAGPDGERLEFNQIL</sequence>
<dbReference type="GO" id="GO:0046491">
    <property type="term" value="P:L-methylmalonyl-CoA metabolic process"/>
    <property type="evidence" value="ECO:0007669"/>
    <property type="project" value="TreeGrafter"/>
</dbReference>
<dbReference type="InterPro" id="IPR004360">
    <property type="entry name" value="Glyas_Fos-R_dOase_dom"/>
</dbReference>
<protein>
    <recommendedName>
        <fullName evidence="2">VOC domain-containing protein</fullName>
    </recommendedName>
</protein>
<dbReference type="InterPro" id="IPR037523">
    <property type="entry name" value="VOC_core"/>
</dbReference>
<dbReference type="InterPro" id="IPR029068">
    <property type="entry name" value="Glyas_Bleomycin-R_OHBP_Dase"/>
</dbReference>
<keyword evidence="1" id="KW-0479">Metal-binding</keyword>
<dbReference type="Pfam" id="PF00903">
    <property type="entry name" value="Glyoxalase"/>
    <property type="match status" value="1"/>
</dbReference>
<evidence type="ECO:0000313" key="4">
    <source>
        <dbReference type="Proteomes" id="UP000346198"/>
    </source>
</evidence>
<evidence type="ECO:0000259" key="2">
    <source>
        <dbReference type="PROSITE" id="PS51819"/>
    </source>
</evidence>
<organism evidence="3 4">
    <name type="scientific">Pontiella sulfatireligans</name>
    <dbReference type="NCBI Taxonomy" id="2750658"/>
    <lineage>
        <taxon>Bacteria</taxon>
        <taxon>Pseudomonadati</taxon>
        <taxon>Kiritimatiellota</taxon>
        <taxon>Kiritimatiellia</taxon>
        <taxon>Kiritimatiellales</taxon>
        <taxon>Pontiellaceae</taxon>
        <taxon>Pontiella</taxon>
    </lineage>
</organism>
<feature type="domain" description="VOC" evidence="2">
    <location>
        <begin position="10"/>
        <end position="138"/>
    </location>
</feature>
<dbReference type="PROSITE" id="PS00934">
    <property type="entry name" value="GLYOXALASE_I_1"/>
    <property type="match status" value="1"/>
</dbReference>
<dbReference type="InterPro" id="IPR051785">
    <property type="entry name" value="MMCE/EMCE_epimerase"/>
</dbReference>
<dbReference type="CDD" id="cd06587">
    <property type="entry name" value="VOC"/>
    <property type="match status" value="1"/>
</dbReference>
<reference evidence="3 4" key="1">
    <citation type="submission" date="2019-04" db="EMBL/GenBank/DDBJ databases">
        <authorList>
            <person name="Van Vliet M D."/>
        </authorList>
    </citation>
    <scope>NUCLEOTIDE SEQUENCE [LARGE SCALE GENOMIC DNA]</scope>
    <source>
        <strain evidence="3 4">F21</strain>
    </source>
</reference>
<proteinExistence type="predicted"/>
<dbReference type="GO" id="GO:0004493">
    <property type="term" value="F:methylmalonyl-CoA epimerase activity"/>
    <property type="evidence" value="ECO:0007669"/>
    <property type="project" value="TreeGrafter"/>
</dbReference>
<dbReference type="Proteomes" id="UP000346198">
    <property type="component" value="Unassembled WGS sequence"/>
</dbReference>
<dbReference type="PROSITE" id="PS51819">
    <property type="entry name" value="VOC"/>
    <property type="match status" value="1"/>
</dbReference>
<dbReference type="GO" id="GO:0046872">
    <property type="term" value="F:metal ion binding"/>
    <property type="evidence" value="ECO:0007669"/>
    <property type="project" value="UniProtKB-KW"/>
</dbReference>
<dbReference type="PANTHER" id="PTHR43048:SF3">
    <property type="entry name" value="METHYLMALONYL-COA EPIMERASE, MITOCHONDRIAL"/>
    <property type="match status" value="1"/>
</dbReference>
<dbReference type="InterPro" id="IPR018146">
    <property type="entry name" value="Glyoxalase_1_CS"/>
</dbReference>
<dbReference type="EMBL" id="CAAHFH010000002">
    <property type="protein sequence ID" value="VGO22673.1"/>
    <property type="molecule type" value="Genomic_DNA"/>
</dbReference>
<evidence type="ECO:0000256" key="1">
    <source>
        <dbReference type="ARBA" id="ARBA00022723"/>
    </source>
</evidence>
<dbReference type="AlphaFoldDB" id="A0A6C2URU1"/>